<evidence type="ECO:0000313" key="2">
    <source>
        <dbReference type="Proteomes" id="UP000838763"/>
    </source>
</evidence>
<keyword evidence="2" id="KW-1185">Reference proteome</keyword>
<gene>
    <name evidence="1" type="ORF">PPNO1_LOCUS5366</name>
</gene>
<dbReference type="EMBL" id="CALLCH030000012">
    <property type="protein sequence ID" value="CAI4215659.1"/>
    <property type="molecule type" value="Genomic_DNA"/>
</dbReference>
<reference evidence="1" key="1">
    <citation type="submission" date="2022-11" db="EMBL/GenBank/DDBJ databases">
        <authorList>
            <person name="Scott C."/>
            <person name="Bruce N."/>
        </authorList>
    </citation>
    <scope>NUCLEOTIDE SEQUENCE</scope>
</reference>
<evidence type="ECO:0000313" key="1">
    <source>
        <dbReference type="EMBL" id="CAI4215659.1"/>
    </source>
</evidence>
<dbReference type="AlphaFoldDB" id="A0A9P1H2W3"/>
<dbReference type="OrthoDB" id="5421757at2759"/>
<name>A0A9P1H2W3_9PEZI</name>
<comment type="caution">
    <text evidence="1">The sequence shown here is derived from an EMBL/GenBank/DDBJ whole genome shotgun (WGS) entry which is preliminary data.</text>
</comment>
<dbReference type="Proteomes" id="UP000838763">
    <property type="component" value="Unassembled WGS sequence"/>
</dbReference>
<sequence>MSGGENAIAEERRRQVFAFRDALTALDKEHLFFRWIEIVQFESTRPGGFGPEKQTEVATKIRELFTSEGVNFDELWAETVGSDSIVGM</sequence>
<protein>
    <submittedName>
        <fullName evidence="1">Uncharacterized protein</fullName>
    </submittedName>
</protein>
<accession>A0A9P1H2W3</accession>
<proteinExistence type="predicted"/>
<organism evidence="1 2">
    <name type="scientific">Parascedosporium putredinis</name>
    <dbReference type="NCBI Taxonomy" id="1442378"/>
    <lineage>
        <taxon>Eukaryota</taxon>
        <taxon>Fungi</taxon>
        <taxon>Dikarya</taxon>
        <taxon>Ascomycota</taxon>
        <taxon>Pezizomycotina</taxon>
        <taxon>Sordariomycetes</taxon>
        <taxon>Hypocreomycetidae</taxon>
        <taxon>Microascales</taxon>
        <taxon>Microascaceae</taxon>
        <taxon>Parascedosporium</taxon>
    </lineage>
</organism>